<protein>
    <submittedName>
        <fullName evidence="3">Uncharacterized protein</fullName>
    </submittedName>
</protein>
<feature type="coiled-coil region" evidence="1">
    <location>
        <begin position="28"/>
        <end position="55"/>
    </location>
</feature>
<organism evidence="3 4">
    <name type="scientific">Romboutsia weinsteinii</name>
    <dbReference type="NCBI Taxonomy" id="2020949"/>
    <lineage>
        <taxon>Bacteria</taxon>
        <taxon>Bacillati</taxon>
        <taxon>Bacillota</taxon>
        <taxon>Clostridia</taxon>
        <taxon>Peptostreptococcales</taxon>
        <taxon>Peptostreptococcaceae</taxon>
        <taxon>Romboutsia</taxon>
    </lineage>
</organism>
<keyword evidence="2" id="KW-1133">Transmembrane helix</keyword>
<dbReference type="RefSeq" id="WP_094368564.1">
    <property type="nucleotide sequence ID" value="NZ_NOJY02000014.1"/>
</dbReference>
<gene>
    <name evidence="3" type="ORF">CHL78_010130</name>
</gene>
<evidence type="ECO:0000313" key="3">
    <source>
        <dbReference type="EMBL" id="RDY27334.1"/>
    </source>
</evidence>
<proteinExistence type="predicted"/>
<accession>A0A371J3S9</accession>
<feature type="transmembrane region" description="Helical" evidence="2">
    <location>
        <begin position="6"/>
        <end position="26"/>
    </location>
</feature>
<dbReference type="Proteomes" id="UP000215694">
    <property type="component" value="Unassembled WGS sequence"/>
</dbReference>
<evidence type="ECO:0000256" key="1">
    <source>
        <dbReference type="SAM" id="Coils"/>
    </source>
</evidence>
<evidence type="ECO:0000313" key="4">
    <source>
        <dbReference type="Proteomes" id="UP000215694"/>
    </source>
</evidence>
<dbReference type="EMBL" id="NOJY02000014">
    <property type="protein sequence ID" value="RDY27334.1"/>
    <property type="molecule type" value="Genomic_DNA"/>
</dbReference>
<keyword evidence="4" id="KW-1185">Reference proteome</keyword>
<reference evidence="3 4" key="1">
    <citation type="journal article" date="2017" name="Genome Announc.">
        <title>Draft Genome Sequence of Romboutsia weinsteinii sp. nov. Strain CCRI-19649(T) Isolated from Surface Water.</title>
        <authorList>
            <person name="Maheux A.F."/>
            <person name="Boudreau D.K."/>
            <person name="Berube E."/>
            <person name="Boissinot M."/>
            <person name="Cantin P."/>
            <person name="Raymond F."/>
            <person name="Corbeil J."/>
            <person name="Omar R.F."/>
            <person name="Bergeron M.G."/>
        </authorList>
    </citation>
    <scope>NUCLEOTIDE SEQUENCE [LARGE SCALE GENOMIC DNA]</scope>
    <source>
        <strain evidence="3 4">CCRI-19649</strain>
    </source>
</reference>
<comment type="caution">
    <text evidence="3">The sequence shown here is derived from an EMBL/GenBank/DDBJ whole genome shotgun (WGS) entry which is preliminary data.</text>
</comment>
<keyword evidence="2" id="KW-0472">Membrane</keyword>
<evidence type="ECO:0000256" key="2">
    <source>
        <dbReference type="SAM" id="Phobius"/>
    </source>
</evidence>
<sequence length="60" mass="7314">MRPMIGISYDMIFDFIVIIVFFIFIYKMSKANNTKKNYENKIFELEKRIKTLEDKTKNIK</sequence>
<name>A0A371J3S9_9FIRM</name>
<keyword evidence="1" id="KW-0175">Coiled coil</keyword>
<dbReference type="AlphaFoldDB" id="A0A371J3S9"/>
<keyword evidence="2" id="KW-0812">Transmembrane</keyword>